<proteinExistence type="predicted"/>
<reference evidence="2" key="1">
    <citation type="submission" date="2016-11" db="UniProtKB">
        <authorList>
            <consortium name="WormBaseParasite"/>
        </authorList>
    </citation>
    <scope>IDENTIFICATION</scope>
</reference>
<protein>
    <submittedName>
        <fullName evidence="2">Recep_L_domain domain-containing protein</fullName>
    </submittedName>
</protein>
<evidence type="ECO:0000313" key="2">
    <source>
        <dbReference type="WBParaSite" id="Hba_10858"/>
    </source>
</evidence>
<dbReference type="AlphaFoldDB" id="A0A1I7WZY7"/>
<accession>A0A1I7WZY7</accession>
<dbReference type="Proteomes" id="UP000095283">
    <property type="component" value="Unplaced"/>
</dbReference>
<name>A0A1I7WZY7_HETBA</name>
<keyword evidence="1" id="KW-1185">Reference proteome</keyword>
<sequence length="97" mass="11035">MPEFTLSGTIDVSSHTLLNVNITIDEAILLNNQYNADDIRNLNIPECLYENKGPHGNCTFQLVKGIYFYNICTIVLSSSLKNIFNFYSVIKNKINMQ</sequence>
<organism evidence="1 2">
    <name type="scientific">Heterorhabditis bacteriophora</name>
    <name type="common">Entomopathogenic nematode worm</name>
    <dbReference type="NCBI Taxonomy" id="37862"/>
    <lineage>
        <taxon>Eukaryota</taxon>
        <taxon>Metazoa</taxon>
        <taxon>Ecdysozoa</taxon>
        <taxon>Nematoda</taxon>
        <taxon>Chromadorea</taxon>
        <taxon>Rhabditida</taxon>
        <taxon>Rhabditina</taxon>
        <taxon>Rhabditomorpha</taxon>
        <taxon>Strongyloidea</taxon>
        <taxon>Heterorhabditidae</taxon>
        <taxon>Heterorhabditis</taxon>
    </lineage>
</organism>
<evidence type="ECO:0000313" key="1">
    <source>
        <dbReference type="Proteomes" id="UP000095283"/>
    </source>
</evidence>
<dbReference type="WBParaSite" id="Hba_10858">
    <property type="protein sequence ID" value="Hba_10858"/>
    <property type="gene ID" value="Hba_10858"/>
</dbReference>